<proteinExistence type="predicted"/>
<dbReference type="EMBL" id="JAAIUW010000005">
    <property type="protein sequence ID" value="KAF7831382.1"/>
    <property type="molecule type" value="Genomic_DNA"/>
</dbReference>
<gene>
    <name evidence="1" type="ORF">G2W53_013715</name>
</gene>
<comment type="caution">
    <text evidence="1">The sequence shown here is derived from an EMBL/GenBank/DDBJ whole genome shotgun (WGS) entry which is preliminary data.</text>
</comment>
<dbReference type="Proteomes" id="UP000634136">
    <property type="component" value="Unassembled WGS sequence"/>
</dbReference>
<accession>A0A834WQZ0</accession>
<keyword evidence="2" id="KW-1185">Reference proteome</keyword>
<sequence>MDPHDDAELLIAFAFASASASTTQHNEWTLIDSTHISRNVLIHPKLHTNSMWEILFNIAIKSHQFRNPQAHNKTHCFFIQTYGRHINSSMDDSRTDLTLSPISKALTLCHLANTGSSSPSFVDAHSPPHRCVGRMQGIDPLDPFLRSVQPPVELHRERPLLGFEVEGLRKWAVLRIGLLSPTGETMNSSLDSIMSESNITESLCIMKRKRQSSEAGKERKLCSAPNITNTTQNAITNFTPEPARVREPHARAQRVSGEKQFLFWSVEMEDGRGRVSGRMEDARGSDGVTWRSGIPKISLVLQLTSNFATD</sequence>
<evidence type="ECO:0000313" key="2">
    <source>
        <dbReference type="Proteomes" id="UP000634136"/>
    </source>
</evidence>
<organism evidence="1 2">
    <name type="scientific">Senna tora</name>
    <dbReference type="NCBI Taxonomy" id="362788"/>
    <lineage>
        <taxon>Eukaryota</taxon>
        <taxon>Viridiplantae</taxon>
        <taxon>Streptophyta</taxon>
        <taxon>Embryophyta</taxon>
        <taxon>Tracheophyta</taxon>
        <taxon>Spermatophyta</taxon>
        <taxon>Magnoliopsida</taxon>
        <taxon>eudicotyledons</taxon>
        <taxon>Gunneridae</taxon>
        <taxon>Pentapetalae</taxon>
        <taxon>rosids</taxon>
        <taxon>fabids</taxon>
        <taxon>Fabales</taxon>
        <taxon>Fabaceae</taxon>
        <taxon>Caesalpinioideae</taxon>
        <taxon>Cassia clade</taxon>
        <taxon>Senna</taxon>
    </lineage>
</organism>
<protein>
    <submittedName>
        <fullName evidence="1">Uncharacterized protein</fullName>
    </submittedName>
</protein>
<dbReference type="AlphaFoldDB" id="A0A834WQZ0"/>
<reference evidence="1" key="1">
    <citation type="submission" date="2020-09" db="EMBL/GenBank/DDBJ databases">
        <title>Genome-Enabled Discovery of Anthraquinone Biosynthesis in Senna tora.</title>
        <authorList>
            <person name="Kang S.-H."/>
            <person name="Pandey R.P."/>
            <person name="Lee C.-M."/>
            <person name="Sim J.-S."/>
            <person name="Jeong J.-T."/>
            <person name="Choi B.-S."/>
            <person name="Jung M."/>
            <person name="Ginzburg D."/>
            <person name="Zhao K."/>
            <person name="Won S.Y."/>
            <person name="Oh T.-J."/>
            <person name="Yu Y."/>
            <person name="Kim N.-H."/>
            <person name="Lee O.R."/>
            <person name="Lee T.-H."/>
            <person name="Bashyal P."/>
            <person name="Kim T.-S."/>
            <person name="Lee W.-H."/>
            <person name="Kawkins C."/>
            <person name="Kim C.-K."/>
            <person name="Kim J.S."/>
            <person name="Ahn B.O."/>
            <person name="Rhee S.Y."/>
            <person name="Sohng J.K."/>
        </authorList>
    </citation>
    <scope>NUCLEOTIDE SEQUENCE</scope>
    <source>
        <tissue evidence="1">Leaf</tissue>
    </source>
</reference>
<name>A0A834WQZ0_9FABA</name>
<evidence type="ECO:0000313" key="1">
    <source>
        <dbReference type="EMBL" id="KAF7831382.1"/>
    </source>
</evidence>